<gene>
    <name evidence="2" type="ordered locus">Fbal_3048</name>
</gene>
<evidence type="ECO:0008006" key="4">
    <source>
        <dbReference type="Google" id="ProtNLM"/>
    </source>
</evidence>
<evidence type="ECO:0000313" key="3">
    <source>
        <dbReference type="Proteomes" id="UP000006683"/>
    </source>
</evidence>
<keyword evidence="3" id="KW-1185">Reference proteome</keyword>
<feature type="signal peptide" evidence="1">
    <location>
        <begin position="1"/>
        <end position="22"/>
    </location>
</feature>
<proteinExistence type="predicted"/>
<protein>
    <recommendedName>
        <fullName evidence="4">Hemolysin</fullName>
    </recommendedName>
</protein>
<evidence type="ECO:0000256" key="1">
    <source>
        <dbReference type="SAM" id="SignalP"/>
    </source>
</evidence>
<dbReference type="GeneID" id="67183270"/>
<dbReference type="HOGENOM" id="CLU_2316111_0_0_6"/>
<sequence length="99" mass="10393">MAITLHRTLLLSLCLLAPSALANEAKQAEAGTLPPAMLAACEQLKSGDACTIIGPTGLETGGVCMKHPDTKQLFCQPEGMPDTVILQQPTRESPPDPVQ</sequence>
<dbReference type="Proteomes" id="UP000006683">
    <property type="component" value="Chromosome"/>
</dbReference>
<reference evidence="2 3" key="1">
    <citation type="journal article" date="2010" name="Stand. Genomic Sci.">
        <title>Complete genome sequence of Ferrimonas balearica type strain (PAT).</title>
        <authorList>
            <person name="Nolan M."/>
            <person name="Sikorski J."/>
            <person name="Davenport K."/>
            <person name="Lucas S."/>
            <person name="Glavina Del Rio T."/>
            <person name="Tice H."/>
            <person name="Cheng J."/>
            <person name="Goodwin L."/>
            <person name="Pitluck S."/>
            <person name="Liolios K."/>
            <person name="Ivanova N."/>
            <person name="Mavromatis K."/>
            <person name="Ovchinnikova G."/>
            <person name="Pati A."/>
            <person name="Chen A."/>
            <person name="Palaniappan K."/>
            <person name="Land M."/>
            <person name="Hauser L."/>
            <person name="Chang Y."/>
            <person name="Jeffries C."/>
            <person name="Tapia R."/>
            <person name="Brettin T."/>
            <person name="Detter J."/>
            <person name="Han C."/>
            <person name="Yasawong M."/>
            <person name="Rohde M."/>
            <person name="Tindall B."/>
            <person name="Goker M."/>
            <person name="Woyke T."/>
            <person name="Bristow J."/>
            <person name="Eisen J."/>
            <person name="Markowitz V."/>
            <person name="Hugenholtz P."/>
            <person name="Kyrpides N."/>
            <person name="Klenk H."/>
            <person name="Lapidus A."/>
        </authorList>
    </citation>
    <scope>NUCLEOTIDE SEQUENCE [LARGE SCALE GENOMIC DNA]</scope>
    <source>
        <strain evidence="3">DSM 9799 / CCM 4581 / KCTC 23876 / PAT</strain>
    </source>
</reference>
<feature type="chain" id="PRO_5003151896" description="Hemolysin" evidence="1">
    <location>
        <begin position="23"/>
        <end position="99"/>
    </location>
</feature>
<organism evidence="2 3">
    <name type="scientific">Ferrimonas balearica (strain DSM 9799 / CCM 4581 / KCTC 23876 / PAT)</name>
    <dbReference type="NCBI Taxonomy" id="550540"/>
    <lineage>
        <taxon>Bacteria</taxon>
        <taxon>Pseudomonadati</taxon>
        <taxon>Pseudomonadota</taxon>
        <taxon>Gammaproteobacteria</taxon>
        <taxon>Alteromonadales</taxon>
        <taxon>Ferrimonadaceae</taxon>
        <taxon>Ferrimonas</taxon>
    </lineage>
</organism>
<dbReference type="KEGG" id="fbl:Fbal_3048"/>
<dbReference type="RefSeq" id="WP_013346554.1">
    <property type="nucleotide sequence ID" value="NC_014541.1"/>
</dbReference>
<keyword evidence="1" id="KW-0732">Signal</keyword>
<evidence type="ECO:0000313" key="2">
    <source>
        <dbReference type="EMBL" id="ADN77248.1"/>
    </source>
</evidence>
<name>E1SU04_FERBD</name>
<dbReference type="EMBL" id="CP002209">
    <property type="protein sequence ID" value="ADN77248.1"/>
    <property type="molecule type" value="Genomic_DNA"/>
</dbReference>
<accession>E1SU04</accession>
<dbReference type="AlphaFoldDB" id="E1SU04"/>